<reference evidence="1" key="1">
    <citation type="journal article" date="2012" name="Nature">
        <title>The tomato genome sequence provides insights into fleshy fruit evolution.</title>
        <authorList>
            <consortium name="Tomato Genome Consortium"/>
        </authorList>
    </citation>
    <scope>NUCLEOTIDE SEQUENCE [LARGE SCALE GENOMIC DNA]</scope>
    <source>
        <strain evidence="1">cv. Heinz 1706</strain>
    </source>
</reference>
<dbReference type="Gramene" id="Solyc01g099487.1.1">
    <property type="protein sequence ID" value="Solyc01g099487.1.1"/>
    <property type="gene ID" value="Solyc01g099487.1"/>
</dbReference>
<sequence length="106" mass="11999">MPRSLDNFAWSHDVGACLKDANHSCESGLKLPKSHLRQVHKEFHDNTLQVIYLNLVQLRVDMLSPSSLTLRHSTSNISYGGYEGRLGEWPNIKALVSRIMEQIPSL</sequence>
<keyword evidence="2" id="KW-1185">Reference proteome</keyword>
<dbReference type="Proteomes" id="UP000004994">
    <property type="component" value="Chromosome 1"/>
</dbReference>
<proteinExistence type="predicted"/>
<reference evidence="1" key="2">
    <citation type="submission" date="2019-01" db="UniProtKB">
        <authorList>
            <consortium name="EnsemblPlants"/>
        </authorList>
    </citation>
    <scope>IDENTIFICATION</scope>
    <source>
        <strain evidence="1">cv. Heinz 1706</strain>
    </source>
</reference>
<name>A0A3Q7EPP6_SOLLC</name>
<dbReference type="AlphaFoldDB" id="A0A3Q7EPP6"/>
<dbReference type="InParanoid" id="A0A3Q7EPP6"/>
<dbReference type="EnsemblPlants" id="Solyc01g099487.1.1">
    <property type="protein sequence ID" value="Solyc01g099487.1.1"/>
    <property type="gene ID" value="Solyc01g099487.1"/>
</dbReference>
<protein>
    <submittedName>
        <fullName evidence="1">Uncharacterized protein</fullName>
    </submittedName>
</protein>
<evidence type="ECO:0000313" key="2">
    <source>
        <dbReference type="Proteomes" id="UP000004994"/>
    </source>
</evidence>
<accession>A0A3Q7EPP6</accession>
<evidence type="ECO:0000313" key="1">
    <source>
        <dbReference type="EnsemblPlants" id="Solyc01g099487.1.1"/>
    </source>
</evidence>
<organism evidence="1">
    <name type="scientific">Solanum lycopersicum</name>
    <name type="common">Tomato</name>
    <name type="synonym">Lycopersicon esculentum</name>
    <dbReference type="NCBI Taxonomy" id="4081"/>
    <lineage>
        <taxon>Eukaryota</taxon>
        <taxon>Viridiplantae</taxon>
        <taxon>Streptophyta</taxon>
        <taxon>Embryophyta</taxon>
        <taxon>Tracheophyta</taxon>
        <taxon>Spermatophyta</taxon>
        <taxon>Magnoliopsida</taxon>
        <taxon>eudicotyledons</taxon>
        <taxon>Gunneridae</taxon>
        <taxon>Pentapetalae</taxon>
        <taxon>asterids</taxon>
        <taxon>lamiids</taxon>
        <taxon>Solanales</taxon>
        <taxon>Solanaceae</taxon>
        <taxon>Solanoideae</taxon>
        <taxon>Solaneae</taxon>
        <taxon>Solanum</taxon>
        <taxon>Solanum subgen. Lycopersicon</taxon>
    </lineage>
</organism>